<evidence type="ECO:0000259" key="1">
    <source>
        <dbReference type="Pfam" id="PF10979"/>
    </source>
</evidence>
<dbReference type="EMBL" id="LNKD01000008">
    <property type="protein sequence ID" value="OSG84642.1"/>
    <property type="molecule type" value="Genomic_DNA"/>
</dbReference>
<organism evidence="3 4">
    <name type="scientific">Bifidobacterium adolescentis</name>
    <dbReference type="NCBI Taxonomy" id="1680"/>
    <lineage>
        <taxon>Bacteria</taxon>
        <taxon>Bacillati</taxon>
        <taxon>Actinomycetota</taxon>
        <taxon>Actinomycetes</taxon>
        <taxon>Bifidobacteriales</taxon>
        <taxon>Bifidobacteriaceae</taxon>
        <taxon>Bifidobacterium</taxon>
    </lineage>
</organism>
<name>A0A1X2YR57_BIFAD</name>
<dbReference type="Pfam" id="PF10979">
    <property type="entry name" value="DUF2786"/>
    <property type="match status" value="1"/>
</dbReference>
<dbReference type="Pfam" id="PF23771">
    <property type="entry name" value="DUF7168"/>
    <property type="match status" value="1"/>
</dbReference>
<dbReference type="InterPro" id="IPR055592">
    <property type="entry name" value="DUF7168"/>
</dbReference>
<dbReference type="RefSeq" id="WP_085393555.1">
    <property type="nucleotide sequence ID" value="NZ_LNKD01000008.1"/>
</dbReference>
<evidence type="ECO:0000313" key="3">
    <source>
        <dbReference type="EMBL" id="OSG84642.1"/>
    </source>
</evidence>
<comment type="caution">
    <text evidence="3">The sequence shown here is derived from an EMBL/GenBank/DDBJ whole genome shotgun (WGS) entry which is preliminary data.</text>
</comment>
<protein>
    <submittedName>
        <fullName evidence="3">Uncharacterized protein</fullName>
    </submittedName>
</protein>
<evidence type="ECO:0000259" key="2">
    <source>
        <dbReference type="Pfam" id="PF23771"/>
    </source>
</evidence>
<feature type="domain" description="DUF7168" evidence="2">
    <location>
        <begin position="70"/>
        <end position="217"/>
    </location>
</feature>
<dbReference type="InterPro" id="IPR024498">
    <property type="entry name" value="DUF2786"/>
</dbReference>
<sequence>MSNIDSIIERINNLMAIAENKASSDNEAQMAFERAQKLINEYRIEDWKRDRTRTNKPIIERGVNVSKTTIYHQQGYLATIIAQANECRAYLHESRCGGRIEERAVMFVGEEDDVNAAVILFQSIDLYCSVHARTSYADMIDKRAAEYYENNKEYVERNYPHGYTYPTLVECKQDMRHDYPRAKFYYGYRNGFNVRLSERFEELRKQSLAIPSGRELVSCKSQRLNEYFDKLELVSGRAATARGSKDGFARGVSDANNVGLGLSEMGVSSHALLNA</sequence>
<proteinExistence type="predicted"/>
<evidence type="ECO:0000313" key="4">
    <source>
        <dbReference type="Proteomes" id="UP000193377"/>
    </source>
</evidence>
<dbReference type="Proteomes" id="UP000193377">
    <property type="component" value="Unassembled WGS sequence"/>
</dbReference>
<gene>
    <name evidence="3" type="ORF">B0487_2129</name>
</gene>
<accession>A0A1X2YR57</accession>
<dbReference type="AlphaFoldDB" id="A0A1X2YR57"/>
<feature type="domain" description="DUF2786" evidence="1">
    <location>
        <begin position="7"/>
        <end position="45"/>
    </location>
</feature>
<reference evidence="3 4" key="1">
    <citation type="journal article" date="2016" name="Sci. Rep.">
        <title>Evaluation of genetic diversity among strains of the human gut commensal Bifidobacterium adolescentis.</title>
        <authorList>
            <person name="Duranti S."/>
            <person name="Milani C."/>
            <person name="Lugli G.A."/>
            <person name="Mancabelli L."/>
            <person name="Turroni F."/>
            <person name="Ferrario C."/>
            <person name="Mangifesta M."/>
            <person name="Viappiani A."/>
            <person name="Sanchez B."/>
            <person name="Margolles A."/>
            <person name="van Sinderen D."/>
            <person name="Ventura M."/>
        </authorList>
    </citation>
    <scope>NUCLEOTIDE SEQUENCE [LARGE SCALE GENOMIC DNA]</scope>
    <source>
        <strain evidence="3 4">487B</strain>
    </source>
</reference>